<sequence length="223" mass="24785">MTTVYFIRHGTTENNIAGRFQGRSDIPLGEKGRKQAACLGERFAHIPLDAVYTSPLRRAYQTAEGVCAHLPVQPICCDGLREIDGGALEGRTNDENIRDYPDVMRNFREHPAKFNPPDGESAEQVHARVLGTIEKIVSKERDKTIAIVSHGFALLCSIGSLGIPFDALPPQILANASVSCIQFDQDGSYRVVLWNDQSHLPEQLQFHSPFWKEAETKKISTNV</sequence>
<keyword evidence="2" id="KW-1185">Reference proteome</keyword>
<accession>A0ABS6ER43</accession>
<dbReference type="Pfam" id="PF00300">
    <property type="entry name" value="His_Phos_1"/>
    <property type="match status" value="1"/>
</dbReference>
<dbReference type="InterPro" id="IPR050275">
    <property type="entry name" value="PGM_Phosphatase"/>
</dbReference>
<dbReference type="EMBL" id="JAHLQI010000002">
    <property type="protein sequence ID" value="MBU5490156.1"/>
    <property type="molecule type" value="Genomic_DNA"/>
</dbReference>
<dbReference type="SMART" id="SM00855">
    <property type="entry name" value="PGAM"/>
    <property type="match status" value="1"/>
</dbReference>
<dbReference type="InterPro" id="IPR013078">
    <property type="entry name" value="His_Pase_superF_clade-1"/>
</dbReference>
<comment type="caution">
    <text evidence="1">The sequence shown here is derived from an EMBL/GenBank/DDBJ whole genome shotgun (WGS) entry which is preliminary data.</text>
</comment>
<proteinExistence type="predicted"/>
<protein>
    <submittedName>
        <fullName evidence="1">Histidine phosphatase family protein</fullName>
    </submittedName>
</protein>
<organism evidence="1 2">
    <name type="scientific">Butyricicoccus intestinisimiae</name>
    <dbReference type="NCBI Taxonomy" id="2841509"/>
    <lineage>
        <taxon>Bacteria</taxon>
        <taxon>Bacillati</taxon>
        <taxon>Bacillota</taxon>
        <taxon>Clostridia</taxon>
        <taxon>Eubacteriales</taxon>
        <taxon>Butyricicoccaceae</taxon>
        <taxon>Butyricicoccus</taxon>
    </lineage>
</organism>
<name>A0ABS6ER43_9FIRM</name>
<reference evidence="1 2" key="1">
    <citation type="submission" date="2021-06" db="EMBL/GenBank/DDBJ databases">
        <authorList>
            <person name="Sun Q."/>
            <person name="Li D."/>
        </authorList>
    </citation>
    <scope>NUCLEOTIDE SEQUENCE [LARGE SCALE GENOMIC DNA]</scope>
    <source>
        <strain evidence="1 2">MSJd-7</strain>
    </source>
</reference>
<evidence type="ECO:0000313" key="2">
    <source>
        <dbReference type="Proteomes" id="UP000783588"/>
    </source>
</evidence>
<evidence type="ECO:0000313" key="1">
    <source>
        <dbReference type="EMBL" id="MBU5490156.1"/>
    </source>
</evidence>
<dbReference type="Proteomes" id="UP000783588">
    <property type="component" value="Unassembled WGS sequence"/>
</dbReference>
<dbReference type="PANTHER" id="PTHR48100">
    <property type="entry name" value="BROAD-SPECIFICITY PHOSPHATASE YOR283W-RELATED"/>
    <property type="match status" value="1"/>
</dbReference>
<gene>
    <name evidence="1" type="ORF">KQI75_05900</name>
</gene>
<dbReference type="CDD" id="cd07067">
    <property type="entry name" value="HP_PGM_like"/>
    <property type="match status" value="1"/>
</dbReference>
<dbReference type="RefSeq" id="WP_216469798.1">
    <property type="nucleotide sequence ID" value="NZ_JAHLQI010000002.1"/>
</dbReference>